<evidence type="ECO:0000256" key="1">
    <source>
        <dbReference type="ARBA" id="ARBA00022516"/>
    </source>
</evidence>
<evidence type="ECO:0000256" key="2">
    <source>
        <dbReference type="ARBA" id="ARBA00022801"/>
    </source>
</evidence>
<dbReference type="InterPro" id="IPR007431">
    <property type="entry name" value="ACP_PD"/>
</dbReference>
<sequence length="198" mass="23311">MNYLAHAYLSFGNQDILTGNMISDFVKGKTKFDYPLTIQKGIYLHRQIDSFTDSHILTKQAANIFKPFAGPYAAVFVDIVYDHFLARDEKQFPQEKDLNAFAQQTYTQLQANQLLLPEKFAQLLPYMSSQNWLYNYRTLKGIENSFGNIFRRAKYLEKTETVYQCFIDEHYALAQLYNQFFPQLLDFTQKQYTLLINE</sequence>
<evidence type="ECO:0000313" key="5">
    <source>
        <dbReference type="Proteomes" id="UP000598971"/>
    </source>
</evidence>
<gene>
    <name evidence="4" type="ORF">GD597_07745</name>
</gene>
<evidence type="ECO:0000256" key="3">
    <source>
        <dbReference type="ARBA" id="ARBA00023098"/>
    </source>
</evidence>
<keyword evidence="1" id="KW-0444">Lipid biosynthesis</keyword>
<organism evidence="4 5">
    <name type="scientific">Limnovirga soli</name>
    <dbReference type="NCBI Taxonomy" id="2656915"/>
    <lineage>
        <taxon>Bacteria</taxon>
        <taxon>Pseudomonadati</taxon>
        <taxon>Bacteroidota</taxon>
        <taxon>Chitinophagia</taxon>
        <taxon>Chitinophagales</taxon>
        <taxon>Chitinophagaceae</taxon>
        <taxon>Limnovirga</taxon>
    </lineage>
</organism>
<dbReference type="GO" id="GO:0008770">
    <property type="term" value="F:[acyl-carrier-protein] phosphodiesterase activity"/>
    <property type="evidence" value="ECO:0007669"/>
    <property type="project" value="InterPro"/>
</dbReference>
<dbReference type="Proteomes" id="UP000598971">
    <property type="component" value="Unassembled WGS sequence"/>
</dbReference>
<name>A0A8J8FCQ9_9BACT</name>
<dbReference type="AlphaFoldDB" id="A0A8J8FCQ9"/>
<reference evidence="4" key="1">
    <citation type="submission" date="2019-10" db="EMBL/GenBank/DDBJ databases">
        <title>Draft genome sequence of Panacibacter sp. KCS-6.</title>
        <authorList>
            <person name="Yim K.J."/>
        </authorList>
    </citation>
    <scope>NUCLEOTIDE SEQUENCE</scope>
    <source>
        <strain evidence="4">KCS-6</strain>
    </source>
</reference>
<comment type="caution">
    <text evidence="4">The sequence shown here is derived from an EMBL/GenBank/DDBJ whole genome shotgun (WGS) entry which is preliminary data.</text>
</comment>
<keyword evidence="5" id="KW-1185">Reference proteome</keyword>
<proteinExistence type="predicted"/>
<protein>
    <submittedName>
        <fullName evidence="4">DUF479 domain-containing protein</fullName>
    </submittedName>
</protein>
<dbReference type="PANTHER" id="PTHR38764:SF1">
    <property type="entry name" value="ACYL CARRIER PROTEIN PHOSPHODIESTERASE"/>
    <property type="match status" value="1"/>
</dbReference>
<dbReference type="GO" id="GO:0006633">
    <property type="term" value="P:fatty acid biosynthetic process"/>
    <property type="evidence" value="ECO:0007669"/>
    <property type="project" value="InterPro"/>
</dbReference>
<keyword evidence="3" id="KW-0443">Lipid metabolism</keyword>
<evidence type="ECO:0000313" key="4">
    <source>
        <dbReference type="EMBL" id="NNV55345.1"/>
    </source>
</evidence>
<dbReference type="EMBL" id="WHPF01000005">
    <property type="protein sequence ID" value="NNV55345.1"/>
    <property type="molecule type" value="Genomic_DNA"/>
</dbReference>
<dbReference type="PANTHER" id="PTHR38764">
    <property type="entry name" value="ACYL CARRIER PROTEIN PHOSPHODIESTERASE"/>
    <property type="match status" value="1"/>
</dbReference>
<dbReference type="Pfam" id="PF04336">
    <property type="entry name" value="ACP_PD"/>
    <property type="match status" value="1"/>
</dbReference>
<accession>A0A8J8FCQ9</accession>
<dbReference type="RefSeq" id="WP_171607271.1">
    <property type="nucleotide sequence ID" value="NZ_WHPF01000005.1"/>
</dbReference>
<keyword evidence="2" id="KW-0378">Hydrolase</keyword>